<evidence type="ECO:0000313" key="12">
    <source>
        <dbReference type="Proteomes" id="UP000823388"/>
    </source>
</evidence>
<dbReference type="Pfam" id="PF00560">
    <property type="entry name" value="LRR_1"/>
    <property type="match status" value="1"/>
</dbReference>
<feature type="region of interest" description="Disordered" evidence="7">
    <location>
        <begin position="252"/>
        <end position="284"/>
    </location>
</feature>
<dbReference type="SUPFAM" id="SSF52058">
    <property type="entry name" value="L domain-like"/>
    <property type="match status" value="1"/>
</dbReference>
<feature type="signal peptide" evidence="9">
    <location>
        <begin position="1"/>
        <end position="32"/>
    </location>
</feature>
<dbReference type="Pfam" id="PF08263">
    <property type="entry name" value="LRRNT_2"/>
    <property type="match status" value="1"/>
</dbReference>
<organism evidence="11 12">
    <name type="scientific">Panicum virgatum</name>
    <name type="common">Blackwell switchgrass</name>
    <dbReference type="NCBI Taxonomy" id="38727"/>
    <lineage>
        <taxon>Eukaryota</taxon>
        <taxon>Viridiplantae</taxon>
        <taxon>Streptophyta</taxon>
        <taxon>Embryophyta</taxon>
        <taxon>Tracheophyta</taxon>
        <taxon>Spermatophyta</taxon>
        <taxon>Magnoliopsida</taxon>
        <taxon>Liliopsida</taxon>
        <taxon>Poales</taxon>
        <taxon>Poaceae</taxon>
        <taxon>PACMAD clade</taxon>
        <taxon>Panicoideae</taxon>
        <taxon>Panicodae</taxon>
        <taxon>Paniceae</taxon>
        <taxon>Panicinae</taxon>
        <taxon>Panicum</taxon>
        <taxon>Panicum sect. Hiantes</taxon>
    </lineage>
</organism>
<feature type="domain" description="Protein kinase" evidence="10">
    <location>
        <begin position="406"/>
        <end position="684"/>
    </location>
</feature>
<dbReference type="OrthoDB" id="418615at2759"/>
<name>A0A8T0R3Z3_PANVG</name>
<keyword evidence="3 8" id="KW-0812">Transmembrane</keyword>
<evidence type="ECO:0000256" key="4">
    <source>
        <dbReference type="ARBA" id="ARBA00022737"/>
    </source>
</evidence>
<dbReference type="Gene3D" id="3.30.200.20">
    <property type="entry name" value="Phosphorylase Kinase, domain 1"/>
    <property type="match status" value="1"/>
</dbReference>
<dbReference type="GO" id="GO:0005524">
    <property type="term" value="F:ATP binding"/>
    <property type="evidence" value="ECO:0007669"/>
    <property type="project" value="InterPro"/>
</dbReference>
<dbReference type="Pfam" id="PF13855">
    <property type="entry name" value="LRR_8"/>
    <property type="match status" value="1"/>
</dbReference>
<dbReference type="GO" id="GO:0016020">
    <property type="term" value="C:membrane"/>
    <property type="evidence" value="ECO:0007669"/>
    <property type="project" value="UniProtKB-SubCell"/>
</dbReference>
<feature type="region of interest" description="Disordered" evidence="7">
    <location>
        <begin position="321"/>
        <end position="346"/>
    </location>
</feature>
<reference evidence="11" key="1">
    <citation type="submission" date="2020-05" db="EMBL/GenBank/DDBJ databases">
        <title>WGS assembly of Panicum virgatum.</title>
        <authorList>
            <person name="Lovell J.T."/>
            <person name="Jenkins J."/>
            <person name="Shu S."/>
            <person name="Juenger T.E."/>
            <person name="Schmutz J."/>
        </authorList>
    </citation>
    <scope>NUCLEOTIDE SEQUENCE</scope>
    <source>
        <strain evidence="11">AP13</strain>
    </source>
</reference>
<dbReference type="Pfam" id="PF07714">
    <property type="entry name" value="PK_Tyr_Ser-Thr"/>
    <property type="match status" value="1"/>
</dbReference>
<dbReference type="Gene3D" id="1.10.510.10">
    <property type="entry name" value="Transferase(Phosphotransferase) domain 1"/>
    <property type="match status" value="1"/>
</dbReference>
<accession>A0A8T0R3Z3</accession>
<evidence type="ECO:0000313" key="11">
    <source>
        <dbReference type="EMBL" id="KAG2579950.1"/>
    </source>
</evidence>
<dbReference type="InterPro" id="IPR013210">
    <property type="entry name" value="LRR_N_plant-typ"/>
</dbReference>
<evidence type="ECO:0000256" key="3">
    <source>
        <dbReference type="ARBA" id="ARBA00022692"/>
    </source>
</evidence>
<dbReference type="AlphaFoldDB" id="A0A8T0R3Z3"/>
<dbReference type="InterPro" id="IPR001245">
    <property type="entry name" value="Ser-Thr/Tyr_kinase_cat_dom"/>
</dbReference>
<dbReference type="SUPFAM" id="SSF56112">
    <property type="entry name" value="Protein kinase-like (PK-like)"/>
    <property type="match status" value="1"/>
</dbReference>
<dbReference type="InterPro" id="IPR046959">
    <property type="entry name" value="PRK1-6/SRF4-like"/>
</dbReference>
<dbReference type="InterPro" id="IPR032675">
    <property type="entry name" value="LRR_dom_sf"/>
</dbReference>
<feature type="chain" id="PRO_5035942494" description="Protein kinase domain-containing protein" evidence="9">
    <location>
        <begin position="33"/>
        <end position="728"/>
    </location>
</feature>
<gene>
    <name evidence="11" type="ORF">PVAP13_6NG303137</name>
</gene>
<keyword evidence="4" id="KW-0677">Repeat</keyword>
<feature type="transmembrane region" description="Helical" evidence="8">
    <location>
        <begin position="292"/>
        <end position="312"/>
    </location>
</feature>
<evidence type="ECO:0000256" key="1">
    <source>
        <dbReference type="ARBA" id="ARBA00004370"/>
    </source>
</evidence>
<evidence type="ECO:0000256" key="7">
    <source>
        <dbReference type="SAM" id="MobiDB-lite"/>
    </source>
</evidence>
<dbReference type="GO" id="GO:0004672">
    <property type="term" value="F:protein kinase activity"/>
    <property type="evidence" value="ECO:0007669"/>
    <property type="project" value="InterPro"/>
</dbReference>
<proteinExistence type="predicted"/>
<dbReference type="PROSITE" id="PS50011">
    <property type="entry name" value="PROTEIN_KINASE_DOM"/>
    <property type="match status" value="1"/>
</dbReference>
<dbReference type="Proteomes" id="UP000823388">
    <property type="component" value="Chromosome 6N"/>
</dbReference>
<protein>
    <recommendedName>
        <fullName evidence="10">Protein kinase domain-containing protein</fullName>
    </recommendedName>
</protein>
<comment type="caution">
    <text evidence="11">The sequence shown here is derived from an EMBL/GenBank/DDBJ whole genome shotgun (WGS) entry which is preliminary data.</text>
</comment>
<keyword evidence="5 8" id="KW-1133">Transmembrane helix</keyword>
<dbReference type="EMBL" id="CM029048">
    <property type="protein sequence ID" value="KAG2579950.1"/>
    <property type="molecule type" value="Genomic_DNA"/>
</dbReference>
<keyword evidence="12" id="KW-1185">Reference proteome</keyword>
<sequence length="728" mass="77536">MATAPPPSLARHLLLPAGRLFLLLLLPLAADAARLPLALAPDDADALLKLKFGIRDDAGELSSWAPGTSPCDGDESKWVGVMCNKNGVHGLQLEGMSLAGKLDLGALKGLSGLRTLSFMDNEFTGPMPDVKELSGLRAIFLSGNEFSGTIPADAFAGMGWLKKIVLSSNNFSGPIPASLGDLPKLLDLQLNDNKFQGKIPDLKQKELKEVNLANNELEGEIPASLKNIKADMFAGNKKLCGAPLGAKCEATPPPAVKAPVPSSDKDAAASTGASADDAKQAAQKPVEGVTSYGVLAAVLGTLAIAGVAFFALHKRRDRTKNFGPAASTKPSGPRVELQPAAKAEASAARGAAPAAAAAASAAAAGGGGEERSSRAGGSTARKVEQGRLTFVRDDRGRFFELQDLLKATAEVLGTANLGVCYRATLTSGHSVVVKRFKEMNRVGREDFEEHMRRLGRLSHPNLLPLVAYYYRKEEKLLIHDFVPNRSLANLLHGEGRGLKKAVLHWSARLRIVKGVARALSYLYDELCMLTVPHGHLKSSNILLNGQYEPLLTDYALVPVMNQSHAAQLMVAFKSPERKQFGRSSKKSDVWCLGLLILEILAGRPPSYDLPKAGAAAAAEPSPSASAQQKTAAAGSDLVSVVGSTPEGEWLRAVVDPDLKVEDDEDREEMVKLIKIGMACCEANVDSRWELKAAVDRIEELKAVDRAGEDQSFYSSVNDEEDLNDVAIN</sequence>
<feature type="compositionally biased region" description="Low complexity" evidence="7">
    <location>
        <begin position="257"/>
        <end position="284"/>
    </location>
</feature>
<evidence type="ECO:0000259" key="10">
    <source>
        <dbReference type="PROSITE" id="PS50011"/>
    </source>
</evidence>
<dbReference type="InterPro" id="IPR000719">
    <property type="entry name" value="Prot_kinase_dom"/>
</dbReference>
<evidence type="ECO:0000256" key="9">
    <source>
        <dbReference type="SAM" id="SignalP"/>
    </source>
</evidence>
<dbReference type="PANTHER" id="PTHR48007">
    <property type="entry name" value="LEUCINE-RICH REPEAT RECEPTOR-LIKE PROTEIN KINASE PXC1"/>
    <property type="match status" value="1"/>
</dbReference>
<dbReference type="InterPro" id="IPR011009">
    <property type="entry name" value="Kinase-like_dom_sf"/>
</dbReference>
<dbReference type="InterPro" id="IPR001611">
    <property type="entry name" value="Leu-rich_rpt"/>
</dbReference>
<evidence type="ECO:0000256" key="8">
    <source>
        <dbReference type="SAM" id="Phobius"/>
    </source>
</evidence>
<dbReference type="Gene3D" id="3.80.10.10">
    <property type="entry name" value="Ribonuclease Inhibitor"/>
    <property type="match status" value="1"/>
</dbReference>
<comment type="subcellular location">
    <subcellularLocation>
        <location evidence="1">Membrane</location>
    </subcellularLocation>
</comment>
<evidence type="ECO:0000256" key="6">
    <source>
        <dbReference type="ARBA" id="ARBA00023136"/>
    </source>
</evidence>
<keyword evidence="6 8" id="KW-0472">Membrane</keyword>
<keyword evidence="9" id="KW-0732">Signal</keyword>
<keyword evidence="2" id="KW-0433">Leucine-rich repeat</keyword>
<dbReference type="PANTHER" id="PTHR48007:SF49">
    <property type="entry name" value="OS08G0521200 PROTEIN"/>
    <property type="match status" value="1"/>
</dbReference>
<evidence type="ECO:0000256" key="5">
    <source>
        <dbReference type="ARBA" id="ARBA00022989"/>
    </source>
</evidence>
<evidence type="ECO:0000256" key="2">
    <source>
        <dbReference type="ARBA" id="ARBA00022614"/>
    </source>
</evidence>